<proteinExistence type="predicted"/>
<dbReference type="InterPro" id="IPR056898">
    <property type="entry name" value="Ig_NUP210_6th"/>
</dbReference>
<protein>
    <submittedName>
        <fullName evidence="3">Uncharacterized protein</fullName>
    </submittedName>
</protein>
<evidence type="ECO:0000313" key="4">
    <source>
        <dbReference type="Proteomes" id="UP001434883"/>
    </source>
</evidence>
<feature type="domain" description="NUP210 Ig-like" evidence="2">
    <location>
        <begin position="1"/>
        <end position="89"/>
    </location>
</feature>
<feature type="domain" description="NUP210 Ig-like" evidence="1">
    <location>
        <begin position="109"/>
        <end position="187"/>
    </location>
</feature>
<dbReference type="Pfam" id="PF22962">
    <property type="entry name" value="Ig_NUP210_7th"/>
    <property type="match status" value="1"/>
</dbReference>
<gene>
    <name evidence="3" type="ORF">XENOCAPTIV_000239</name>
</gene>
<name>A0ABV0R5W9_9TELE</name>
<accession>A0ABV0R5W9</accession>
<dbReference type="Proteomes" id="UP001434883">
    <property type="component" value="Unassembled WGS sequence"/>
</dbReference>
<evidence type="ECO:0000259" key="2">
    <source>
        <dbReference type="Pfam" id="PF24935"/>
    </source>
</evidence>
<comment type="caution">
    <text evidence="3">The sequence shown here is derived from an EMBL/GenBank/DDBJ whole genome shotgun (WGS) entry which is preliminary data.</text>
</comment>
<dbReference type="InterPro" id="IPR045197">
    <property type="entry name" value="NUP210-like"/>
</dbReference>
<organism evidence="3 4">
    <name type="scientific">Xenoophorus captivus</name>
    <dbReference type="NCBI Taxonomy" id="1517983"/>
    <lineage>
        <taxon>Eukaryota</taxon>
        <taxon>Metazoa</taxon>
        <taxon>Chordata</taxon>
        <taxon>Craniata</taxon>
        <taxon>Vertebrata</taxon>
        <taxon>Euteleostomi</taxon>
        <taxon>Actinopterygii</taxon>
        <taxon>Neopterygii</taxon>
        <taxon>Teleostei</taxon>
        <taxon>Neoteleostei</taxon>
        <taxon>Acanthomorphata</taxon>
        <taxon>Ovalentaria</taxon>
        <taxon>Atherinomorphae</taxon>
        <taxon>Cyprinodontiformes</taxon>
        <taxon>Goodeidae</taxon>
        <taxon>Xenoophorus</taxon>
    </lineage>
</organism>
<reference evidence="3 4" key="1">
    <citation type="submission" date="2021-06" db="EMBL/GenBank/DDBJ databases">
        <authorList>
            <person name="Palmer J.M."/>
        </authorList>
    </citation>
    <scope>NUCLEOTIDE SEQUENCE [LARGE SCALE GENOMIC DNA]</scope>
    <source>
        <strain evidence="3 4">XC_2019</strain>
        <tissue evidence="3">Muscle</tissue>
    </source>
</reference>
<dbReference type="InterPro" id="IPR055099">
    <property type="entry name" value="Ig_NUP210_7th"/>
</dbReference>
<dbReference type="PANTHER" id="PTHR23019">
    <property type="entry name" value="NUCLEAR PORE MEMBRANE GLYCOPROTEIN GP210-RELATED"/>
    <property type="match status" value="1"/>
</dbReference>
<dbReference type="EMBL" id="JAHRIN010034628">
    <property type="protein sequence ID" value="MEQ2203525.1"/>
    <property type="molecule type" value="Genomic_DNA"/>
</dbReference>
<dbReference type="PANTHER" id="PTHR23019:SF2">
    <property type="entry name" value="NUCLEAR PORE MEMBRANE GLYCOPROTEIN 210"/>
    <property type="match status" value="1"/>
</dbReference>
<keyword evidence="4" id="KW-1185">Reference proteome</keyword>
<dbReference type="Pfam" id="PF24935">
    <property type="entry name" value="Ig_NUP210_6th"/>
    <property type="match status" value="1"/>
</dbReference>
<evidence type="ECO:0000259" key="1">
    <source>
        <dbReference type="Pfam" id="PF22962"/>
    </source>
</evidence>
<evidence type="ECO:0000313" key="3">
    <source>
        <dbReference type="EMBL" id="MEQ2203525.1"/>
    </source>
</evidence>
<sequence>MDFAPSPVEARLGQVLDLPLRIFGLLEELEMERVMLSDCSHFDLLVEEENHGVFEVLDGRLAPGQKHCSGVRAKALTAGYTVLTVSYTHGNVHLSAKITVAAYLPLRAVDPVSVAVVTLGSSKDMLFEGGPRPWVLEPSKFFCSSRAEDETSVSLSLISPSSHNYNHHWLRATCRLLGEQVMVIKIAVEPAVVKFVCIPPSRLTLVPVYTSPQLDLTCPLLQQNKQVVRDF</sequence>